<organism evidence="2 3">
    <name type="scientific">Actinomortierella ambigua</name>
    <dbReference type="NCBI Taxonomy" id="1343610"/>
    <lineage>
        <taxon>Eukaryota</taxon>
        <taxon>Fungi</taxon>
        <taxon>Fungi incertae sedis</taxon>
        <taxon>Mucoromycota</taxon>
        <taxon>Mortierellomycotina</taxon>
        <taxon>Mortierellomycetes</taxon>
        <taxon>Mortierellales</taxon>
        <taxon>Mortierellaceae</taxon>
        <taxon>Actinomortierella</taxon>
    </lineage>
</organism>
<gene>
    <name evidence="2" type="ORF">DFQ27_000807</name>
</gene>
<dbReference type="AlphaFoldDB" id="A0A9P6U9D8"/>
<feature type="compositionally biased region" description="Basic residues" evidence="1">
    <location>
        <begin position="298"/>
        <end position="320"/>
    </location>
</feature>
<protein>
    <submittedName>
        <fullName evidence="2">Uncharacterized protein</fullName>
    </submittedName>
</protein>
<feature type="compositionally biased region" description="Polar residues" evidence="1">
    <location>
        <begin position="239"/>
        <end position="271"/>
    </location>
</feature>
<feature type="compositionally biased region" description="Acidic residues" evidence="1">
    <location>
        <begin position="139"/>
        <end position="203"/>
    </location>
</feature>
<reference evidence="2" key="1">
    <citation type="journal article" date="2020" name="Fungal Divers.">
        <title>Resolving the Mortierellaceae phylogeny through synthesis of multi-gene phylogenetics and phylogenomics.</title>
        <authorList>
            <person name="Vandepol N."/>
            <person name="Liber J."/>
            <person name="Desiro A."/>
            <person name="Na H."/>
            <person name="Kennedy M."/>
            <person name="Barry K."/>
            <person name="Grigoriev I.V."/>
            <person name="Miller A.N."/>
            <person name="O'Donnell K."/>
            <person name="Stajich J.E."/>
            <person name="Bonito G."/>
        </authorList>
    </citation>
    <scope>NUCLEOTIDE SEQUENCE</scope>
    <source>
        <strain evidence="2">BC1065</strain>
    </source>
</reference>
<evidence type="ECO:0000256" key="1">
    <source>
        <dbReference type="SAM" id="MobiDB-lite"/>
    </source>
</evidence>
<evidence type="ECO:0000313" key="3">
    <source>
        <dbReference type="Proteomes" id="UP000807716"/>
    </source>
</evidence>
<sequence>MLPLSTSQMTSEAVCIPTSWMRIVVTDIRPSTSRVLATSSNGTAIRLAYPLCLPPLPLPPVSLSQEQQQTAPPPTWWASLQIGKQLLVRGQLDIYGVPSYDGEDSFRLVLTVTEAMDLEGTGGLHEYMSIHNDDRRGDDLEDEGDSDIDSDIEMVEEEKEDGDGDSEENGDDDDEDDDDVHIIDDGEVVEVEEENEAENEADGSDSGSDVASFLADDDDDDSLSHHYDYCNNRDGDHSMSLQPSMDTGTVVDSESTQEQGKNNAGSLFSSSVDTNFREQTLPLRRLLLHRRTYHTNHSRIHRYSHIRHNHHQDRQRRPQRQPRPATVGTRAEIPTSPTVTTSMSAYSPMPSPTASWYYRKRTFDESDNESDYPLNSGDSDDDKPQRRCKYRRLS</sequence>
<name>A0A9P6U9D8_9FUNG</name>
<proteinExistence type="predicted"/>
<evidence type="ECO:0000313" key="2">
    <source>
        <dbReference type="EMBL" id="KAG0265132.1"/>
    </source>
</evidence>
<dbReference type="OrthoDB" id="10632971at2759"/>
<feature type="compositionally biased region" description="Low complexity" evidence="1">
    <location>
        <begin position="204"/>
        <end position="214"/>
    </location>
</feature>
<feature type="region of interest" description="Disordered" evidence="1">
    <location>
        <begin position="128"/>
        <end position="219"/>
    </location>
</feature>
<keyword evidence="3" id="KW-1185">Reference proteome</keyword>
<feature type="compositionally biased region" description="Polar residues" evidence="1">
    <location>
        <begin position="335"/>
        <end position="345"/>
    </location>
</feature>
<feature type="region of interest" description="Disordered" evidence="1">
    <location>
        <begin position="298"/>
        <end position="394"/>
    </location>
</feature>
<feature type="region of interest" description="Disordered" evidence="1">
    <location>
        <begin position="234"/>
        <end position="271"/>
    </location>
</feature>
<accession>A0A9P6U9D8</accession>
<dbReference type="Proteomes" id="UP000807716">
    <property type="component" value="Unassembled WGS sequence"/>
</dbReference>
<comment type="caution">
    <text evidence="2">The sequence shown here is derived from an EMBL/GenBank/DDBJ whole genome shotgun (WGS) entry which is preliminary data.</text>
</comment>
<dbReference type="EMBL" id="JAAAJB010000122">
    <property type="protein sequence ID" value="KAG0265132.1"/>
    <property type="molecule type" value="Genomic_DNA"/>
</dbReference>